<dbReference type="SUPFAM" id="SSF52540">
    <property type="entry name" value="P-loop containing nucleoside triphosphate hydrolases"/>
    <property type="match status" value="1"/>
</dbReference>
<dbReference type="Gene3D" id="3.40.50.300">
    <property type="entry name" value="P-loop containing nucleotide triphosphate hydrolases"/>
    <property type="match status" value="1"/>
</dbReference>
<dbReference type="Proteomes" id="UP000007485">
    <property type="component" value="Chromosome"/>
</dbReference>
<gene>
    <name evidence="2" type="ordered locus">VMUT_1404</name>
</gene>
<evidence type="ECO:0000259" key="1">
    <source>
        <dbReference type="Pfam" id="PF01637"/>
    </source>
</evidence>
<evidence type="ECO:0000313" key="3">
    <source>
        <dbReference type="Proteomes" id="UP000007485"/>
    </source>
</evidence>
<dbReference type="Gene3D" id="1.10.10.10">
    <property type="entry name" value="Winged helix-like DNA-binding domain superfamily/Winged helix DNA-binding domain"/>
    <property type="match status" value="1"/>
</dbReference>
<dbReference type="GO" id="GO:0005524">
    <property type="term" value="F:ATP binding"/>
    <property type="evidence" value="ECO:0007669"/>
    <property type="project" value="InterPro"/>
</dbReference>
<evidence type="ECO:0000313" key="2">
    <source>
        <dbReference type="EMBL" id="ADY01609.1"/>
    </source>
</evidence>
<reference evidence="2 3" key="1">
    <citation type="journal article" date="2011" name="J. Bacteriol.">
        <title>Complete genome sequence of 'Vulcanisaeta moutnovskia' strain 768-28, a novel member of the hyperthermophilic crenarchaeal genus vulcanisaeta.</title>
        <authorList>
            <person name="Gumerov V.M."/>
            <person name="Mardanov A.V."/>
            <person name="Beletsky A.V."/>
            <person name="Prokofeva M.I."/>
            <person name="Bonch-Osmolovskaya E.A."/>
            <person name="Ravin N.V."/>
            <person name="Skryabin K.G."/>
        </authorList>
    </citation>
    <scope>NUCLEOTIDE SEQUENCE [LARGE SCALE GENOMIC DNA]</scope>
    <source>
        <strain evidence="2 3">768-28</strain>
    </source>
</reference>
<protein>
    <submittedName>
        <fullName evidence="2">ATPase of the AAA superfamily</fullName>
    </submittedName>
</protein>
<dbReference type="PANTHER" id="PTHR34301">
    <property type="entry name" value="DNA-BINDING PROTEIN-RELATED"/>
    <property type="match status" value="1"/>
</dbReference>
<keyword evidence="3" id="KW-1185">Reference proteome</keyword>
<dbReference type="STRING" id="985053.VMUT_1404"/>
<sequence>MAPVPCGFFDTRPKVSRDFVFGRDGEIEEIKRLLNNSFWPVILGPRRVGKTTVMRVVINELGGIYIDASTITGLKGLGLRLIDEVKRLNIKVKLNLAMLQLDIERRPMVTIEGLIRKLGDVVIGIDEIQNIISPKLPSLLSVAYNESRVRFIFSGSLVGTTRLIMKSPESLGRPLIRFELKPFTREQSIEFLRISSRNCGINISDIEIENAVNEFDGIVGWLTYYGSLRSSGKSHPEAMEALRSIAKEVIKDELSKLGRYELVTYRALATLSRARWIEIKRLAESLIGHSIDDKTFTTGLKALVNMYMVREVERGIYEVIDGYMARLVREYGV</sequence>
<dbReference type="Gene3D" id="1.10.8.60">
    <property type="match status" value="1"/>
</dbReference>
<dbReference type="HOGENOM" id="CLU_061108_0_0_2"/>
<dbReference type="eggNOG" id="arCOG03169">
    <property type="taxonomic scope" value="Archaea"/>
</dbReference>
<dbReference type="InterPro" id="IPR027417">
    <property type="entry name" value="P-loop_NTPase"/>
</dbReference>
<dbReference type="InterPro" id="IPR011579">
    <property type="entry name" value="ATPase_dom"/>
</dbReference>
<dbReference type="PANTHER" id="PTHR34301:SF8">
    <property type="entry name" value="ATPASE DOMAIN-CONTAINING PROTEIN"/>
    <property type="match status" value="1"/>
</dbReference>
<feature type="domain" description="ATPase" evidence="1">
    <location>
        <begin position="21"/>
        <end position="222"/>
    </location>
</feature>
<name>F0QT20_VULM7</name>
<dbReference type="Pfam" id="PF01637">
    <property type="entry name" value="ATPase_2"/>
    <property type="match status" value="1"/>
</dbReference>
<dbReference type="OrthoDB" id="132045at2157"/>
<proteinExistence type="predicted"/>
<organism evidence="2 3">
    <name type="scientific">Vulcanisaeta moutnovskia (strain 768-28)</name>
    <dbReference type="NCBI Taxonomy" id="985053"/>
    <lineage>
        <taxon>Archaea</taxon>
        <taxon>Thermoproteota</taxon>
        <taxon>Thermoprotei</taxon>
        <taxon>Thermoproteales</taxon>
        <taxon>Thermoproteaceae</taxon>
        <taxon>Vulcanisaeta</taxon>
    </lineage>
</organism>
<dbReference type="InterPro" id="IPR036388">
    <property type="entry name" value="WH-like_DNA-bd_sf"/>
</dbReference>
<dbReference type="RefSeq" id="WP_013604771.1">
    <property type="nucleotide sequence ID" value="NC_015151.1"/>
</dbReference>
<dbReference type="KEGG" id="vmo:VMUT_1404"/>
<accession>F0QT20</accession>
<dbReference type="GeneID" id="10289056"/>
<dbReference type="AlphaFoldDB" id="F0QT20"/>
<dbReference type="EMBL" id="CP002529">
    <property type="protein sequence ID" value="ADY01609.1"/>
    <property type="molecule type" value="Genomic_DNA"/>
</dbReference>